<feature type="region of interest" description="Disordered" evidence="1">
    <location>
        <begin position="56"/>
        <end position="84"/>
    </location>
</feature>
<dbReference type="AlphaFoldDB" id="A0A8T0JYZ1"/>
<reference evidence="2 3" key="1">
    <citation type="submission" date="2020-05" db="EMBL/GenBank/DDBJ databases">
        <title>Vigna angularis (adzuki bean) Var. LongXiaoDou No. 4 denovo assembly.</title>
        <authorList>
            <person name="Xiang H."/>
        </authorList>
    </citation>
    <scope>NUCLEOTIDE SEQUENCE [LARGE SCALE GENOMIC DNA]</scope>
    <source>
        <tissue evidence="2">Leaf</tissue>
    </source>
</reference>
<comment type="caution">
    <text evidence="2">The sequence shown here is derived from an EMBL/GenBank/DDBJ whole genome shotgun (WGS) entry which is preliminary data.</text>
</comment>
<sequence>MLSLGQTMSSIGQVVSEFGRVVSDLELSSPKKFSTGDVPNRTNELYNNLPENLSLPEKWSSPEKLRASRDGGDYPAMVESNPQW</sequence>
<gene>
    <name evidence="2" type="ORF">HKW66_Vig0147230</name>
</gene>
<organism evidence="2 3">
    <name type="scientific">Phaseolus angularis</name>
    <name type="common">Azuki bean</name>
    <name type="synonym">Vigna angularis</name>
    <dbReference type="NCBI Taxonomy" id="3914"/>
    <lineage>
        <taxon>Eukaryota</taxon>
        <taxon>Viridiplantae</taxon>
        <taxon>Streptophyta</taxon>
        <taxon>Embryophyta</taxon>
        <taxon>Tracheophyta</taxon>
        <taxon>Spermatophyta</taxon>
        <taxon>Magnoliopsida</taxon>
        <taxon>eudicotyledons</taxon>
        <taxon>Gunneridae</taxon>
        <taxon>Pentapetalae</taxon>
        <taxon>rosids</taxon>
        <taxon>fabids</taxon>
        <taxon>Fabales</taxon>
        <taxon>Fabaceae</taxon>
        <taxon>Papilionoideae</taxon>
        <taxon>50 kb inversion clade</taxon>
        <taxon>NPAAA clade</taxon>
        <taxon>indigoferoid/millettioid clade</taxon>
        <taxon>Phaseoleae</taxon>
        <taxon>Vigna</taxon>
    </lineage>
</organism>
<evidence type="ECO:0000313" key="3">
    <source>
        <dbReference type="Proteomes" id="UP000743370"/>
    </source>
</evidence>
<evidence type="ECO:0000313" key="2">
    <source>
        <dbReference type="EMBL" id="KAG2384513.1"/>
    </source>
</evidence>
<evidence type="ECO:0000256" key="1">
    <source>
        <dbReference type="SAM" id="MobiDB-lite"/>
    </source>
</evidence>
<name>A0A8T0JYZ1_PHAAN</name>
<feature type="compositionally biased region" description="Basic and acidic residues" evidence="1">
    <location>
        <begin position="60"/>
        <end position="72"/>
    </location>
</feature>
<proteinExistence type="predicted"/>
<dbReference type="Proteomes" id="UP000743370">
    <property type="component" value="Unassembled WGS sequence"/>
</dbReference>
<protein>
    <submittedName>
        <fullName evidence="2">Uncharacterized protein</fullName>
    </submittedName>
</protein>
<accession>A0A8T0JYZ1</accession>
<dbReference type="EMBL" id="JABFOF010000008">
    <property type="protein sequence ID" value="KAG2384513.1"/>
    <property type="molecule type" value="Genomic_DNA"/>
</dbReference>